<accession>A0A0F8W3Y7</accession>
<dbReference type="EMBL" id="LAZR01067512">
    <property type="protein sequence ID" value="KKK51427.1"/>
    <property type="molecule type" value="Genomic_DNA"/>
</dbReference>
<sequence length="37" mass="3918">LPVNVEATKLLQQGSGNRVVVVVGTVIVLEGWRTVDA</sequence>
<proteinExistence type="predicted"/>
<name>A0A0F8W3Y7_9ZZZZ</name>
<dbReference type="AlphaFoldDB" id="A0A0F8W3Y7"/>
<protein>
    <submittedName>
        <fullName evidence="1">Uncharacterized protein</fullName>
    </submittedName>
</protein>
<gene>
    <name evidence="1" type="ORF">LCGC14_3115090</name>
</gene>
<feature type="non-terminal residue" evidence="1">
    <location>
        <position position="1"/>
    </location>
</feature>
<reference evidence="1" key="1">
    <citation type="journal article" date="2015" name="Nature">
        <title>Complex archaea that bridge the gap between prokaryotes and eukaryotes.</title>
        <authorList>
            <person name="Spang A."/>
            <person name="Saw J.H."/>
            <person name="Jorgensen S.L."/>
            <person name="Zaremba-Niedzwiedzka K."/>
            <person name="Martijn J."/>
            <person name="Lind A.E."/>
            <person name="van Eijk R."/>
            <person name="Schleper C."/>
            <person name="Guy L."/>
            <person name="Ettema T.J."/>
        </authorList>
    </citation>
    <scope>NUCLEOTIDE SEQUENCE</scope>
</reference>
<evidence type="ECO:0000313" key="1">
    <source>
        <dbReference type="EMBL" id="KKK51427.1"/>
    </source>
</evidence>
<comment type="caution">
    <text evidence="1">The sequence shown here is derived from an EMBL/GenBank/DDBJ whole genome shotgun (WGS) entry which is preliminary data.</text>
</comment>
<organism evidence="1">
    <name type="scientific">marine sediment metagenome</name>
    <dbReference type="NCBI Taxonomy" id="412755"/>
    <lineage>
        <taxon>unclassified sequences</taxon>
        <taxon>metagenomes</taxon>
        <taxon>ecological metagenomes</taxon>
    </lineage>
</organism>